<dbReference type="Proteomes" id="UP000504633">
    <property type="component" value="Unplaced"/>
</dbReference>
<dbReference type="OrthoDB" id="8068615at2759"/>
<dbReference type="RefSeq" id="XP_023162823.1">
    <property type="nucleotide sequence ID" value="XM_023307055.2"/>
</dbReference>
<feature type="region of interest" description="Disordered" evidence="1">
    <location>
        <begin position="194"/>
        <end position="214"/>
    </location>
</feature>
<dbReference type="AlphaFoldDB" id="A0A6J1LHL9"/>
<evidence type="ECO:0000256" key="1">
    <source>
        <dbReference type="SAM" id="MobiDB-lite"/>
    </source>
</evidence>
<reference evidence="3" key="1">
    <citation type="submission" date="2025-08" db="UniProtKB">
        <authorList>
            <consortium name="RefSeq"/>
        </authorList>
    </citation>
    <scope>IDENTIFICATION</scope>
    <source>
        <strain evidence="3">15085-1641.00</strain>
        <tissue evidence="3">Whole body</tissue>
    </source>
</reference>
<feature type="compositionally biased region" description="Low complexity" evidence="1">
    <location>
        <begin position="198"/>
        <end position="214"/>
    </location>
</feature>
<accession>A0A6J1LHL9</accession>
<protein>
    <submittedName>
        <fullName evidence="3">Uncharacterized protein LOC111593964</fullName>
    </submittedName>
</protein>
<proteinExistence type="predicted"/>
<organism evidence="2 3">
    <name type="scientific">Drosophila hydei</name>
    <name type="common">Fruit fly</name>
    <dbReference type="NCBI Taxonomy" id="7224"/>
    <lineage>
        <taxon>Eukaryota</taxon>
        <taxon>Metazoa</taxon>
        <taxon>Ecdysozoa</taxon>
        <taxon>Arthropoda</taxon>
        <taxon>Hexapoda</taxon>
        <taxon>Insecta</taxon>
        <taxon>Pterygota</taxon>
        <taxon>Neoptera</taxon>
        <taxon>Endopterygota</taxon>
        <taxon>Diptera</taxon>
        <taxon>Brachycera</taxon>
        <taxon>Muscomorpha</taxon>
        <taxon>Ephydroidea</taxon>
        <taxon>Drosophilidae</taxon>
        <taxon>Drosophila</taxon>
    </lineage>
</organism>
<dbReference type="GeneID" id="111593964"/>
<gene>
    <name evidence="3" type="primary">LOC111593964</name>
</gene>
<keyword evidence="2" id="KW-1185">Reference proteome</keyword>
<dbReference type="KEGG" id="dhe:111593964"/>
<evidence type="ECO:0000313" key="2">
    <source>
        <dbReference type="Proteomes" id="UP000504633"/>
    </source>
</evidence>
<evidence type="ECO:0000313" key="3">
    <source>
        <dbReference type="RefSeq" id="XP_023162823.1"/>
    </source>
</evidence>
<sequence>MSKLLAKKRWWKIFTKLTPRKLKPNCSKQRHLVKSAVKTKTKVKLAPYDISFELPAPGCLEEATPSLARALHSQQSSLISSDLSSDCLPAKQEEHFHSSGISCNGETDDDVEVAMLTGCLSPQQLQRVQNRSRPNQLPLNELLNLNVCRNRNAVWLHNAQPDQLLAGGRGRRETTAIAIADDMQLSDIEEQLAKFDGQQQQQQQHQHQQLAAKT</sequence>
<name>A0A6J1LHL9_DROHY</name>